<name>A0ABU5HVA3_9BACE</name>
<keyword evidence="1" id="KW-0472">Membrane</keyword>
<evidence type="ECO:0000313" key="3">
    <source>
        <dbReference type="EMBL" id="MDY7260128.1"/>
    </source>
</evidence>
<dbReference type="InterPro" id="IPR029044">
    <property type="entry name" value="Nucleotide-diphossugar_trans"/>
</dbReference>
<feature type="domain" description="Glycosyltransferase 2-like" evidence="2">
    <location>
        <begin position="12"/>
        <end position="104"/>
    </location>
</feature>
<dbReference type="PANTHER" id="PTHR48090:SF8">
    <property type="entry name" value="GLYCOSYLTRANSFERASE CSBB-RELATED"/>
    <property type="match status" value="1"/>
</dbReference>
<evidence type="ECO:0000256" key="1">
    <source>
        <dbReference type="SAM" id="Phobius"/>
    </source>
</evidence>
<organism evidence="3 4">
    <name type="scientific">Bacteroides vicugnae</name>
    <dbReference type="NCBI Taxonomy" id="3037989"/>
    <lineage>
        <taxon>Bacteria</taxon>
        <taxon>Pseudomonadati</taxon>
        <taxon>Bacteroidota</taxon>
        <taxon>Bacteroidia</taxon>
        <taxon>Bacteroidales</taxon>
        <taxon>Bacteroidaceae</taxon>
        <taxon>Bacteroides</taxon>
    </lineage>
</organism>
<dbReference type="Gene3D" id="3.90.550.10">
    <property type="entry name" value="Spore Coat Polysaccharide Biosynthesis Protein SpsA, Chain A"/>
    <property type="match status" value="1"/>
</dbReference>
<keyword evidence="1" id="KW-1133">Transmembrane helix</keyword>
<sequence length="310" mass="35586">MEKKYKEKNFISAVVYCYNDACIIKEFIENLHKTLSEIFLKFEIIIVNDCSTDNSSDIIKQYTTYNKERVVISLLNMSYFQGLEASMNAGVALSIGDFVFEFDSMNLDYDWSMLMKVYQHSLAGYDIVSAKVEGKPRLVSRIFYKLFNRYAHLQYKIGMESFRILSRRAINRIHSITQSIPFRKAAYANSGLAIDVLEYKPISKISRKPRKDSKSVAIDSLILFTDVAYRVTIGLAIIMLLLSVGIAIYALAYKLTENPVEGWTTTVIFNSLGFGGLFIILAMVIKYLQVIVKLNFRKKDFLFESIQKLQ</sequence>
<evidence type="ECO:0000313" key="4">
    <source>
        <dbReference type="Proteomes" id="UP001292913"/>
    </source>
</evidence>
<evidence type="ECO:0000259" key="2">
    <source>
        <dbReference type="Pfam" id="PF00535"/>
    </source>
</evidence>
<dbReference type="EC" id="2.4.-.-" evidence="3"/>
<keyword evidence="1" id="KW-0812">Transmembrane</keyword>
<reference evidence="3 4" key="1">
    <citation type="submission" date="2023-04" db="EMBL/GenBank/DDBJ databases">
        <title>Bacteroides pacosi sp. nov., isolated from the fecal material of an alpaca.</title>
        <authorList>
            <person name="Miller S."/>
            <person name="Hendry M."/>
            <person name="King J."/>
            <person name="Sankaranarayanan K."/>
            <person name="Lawson P.A."/>
        </authorList>
    </citation>
    <scope>NUCLEOTIDE SEQUENCE [LARGE SCALE GENOMIC DNA]</scope>
    <source>
        <strain evidence="3 4">A2-P53</strain>
    </source>
</reference>
<dbReference type="PANTHER" id="PTHR48090">
    <property type="entry name" value="UNDECAPRENYL-PHOSPHATE 4-DEOXY-4-FORMAMIDO-L-ARABINOSE TRANSFERASE-RELATED"/>
    <property type="match status" value="1"/>
</dbReference>
<dbReference type="EMBL" id="JARZAK010000019">
    <property type="protein sequence ID" value="MDY7260128.1"/>
    <property type="molecule type" value="Genomic_DNA"/>
</dbReference>
<dbReference type="Pfam" id="PF00535">
    <property type="entry name" value="Glycos_transf_2"/>
    <property type="match status" value="1"/>
</dbReference>
<dbReference type="SUPFAM" id="SSF53448">
    <property type="entry name" value="Nucleotide-diphospho-sugar transferases"/>
    <property type="match status" value="1"/>
</dbReference>
<feature type="transmembrane region" description="Helical" evidence="1">
    <location>
        <begin position="227"/>
        <end position="252"/>
    </location>
</feature>
<gene>
    <name evidence="3" type="ORF">QHG74_20660</name>
</gene>
<proteinExistence type="predicted"/>
<dbReference type="InterPro" id="IPR050256">
    <property type="entry name" value="Glycosyltransferase_2"/>
</dbReference>
<keyword evidence="3" id="KW-0328">Glycosyltransferase</keyword>
<comment type="caution">
    <text evidence="3">The sequence shown here is derived from an EMBL/GenBank/DDBJ whole genome shotgun (WGS) entry which is preliminary data.</text>
</comment>
<keyword evidence="3" id="KW-0808">Transferase</keyword>
<dbReference type="GO" id="GO:0016757">
    <property type="term" value="F:glycosyltransferase activity"/>
    <property type="evidence" value="ECO:0007669"/>
    <property type="project" value="UniProtKB-KW"/>
</dbReference>
<dbReference type="Proteomes" id="UP001292913">
    <property type="component" value="Unassembled WGS sequence"/>
</dbReference>
<accession>A0ABU5HVA3</accession>
<keyword evidence="4" id="KW-1185">Reference proteome</keyword>
<feature type="transmembrane region" description="Helical" evidence="1">
    <location>
        <begin position="267"/>
        <end position="288"/>
    </location>
</feature>
<protein>
    <submittedName>
        <fullName evidence="3">Glycosyltransferase</fullName>
        <ecNumber evidence="3">2.4.-.-</ecNumber>
    </submittedName>
</protein>
<dbReference type="RefSeq" id="WP_148365886.1">
    <property type="nucleotide sequence ID" value="NZ_JARZAK010000019.1"/>
</dbReference>
<dbReference type="InterPro" id="IPR001173">
    <property type="entry name" value="Glyco_trans_2-like"/>
</dbReference>